<reference evidence="2" key="1">
    <citation type="submission" date="2016-04" db="EMBL/GenBank/DDBJ databases">
        <title>Cephalotus genome sequencing.</title>
        <authorList>
            <person name="Fukushima K."/>
            <person name="Hasebe M."/>
            <person name="Fang X."/>
        </authorList>
    </citation>
    <scope>NUCLEOTIDE SEQUENCE [LARGE SCALE GENOMIC DNA]</scope>
    <source>
        <strain evidence="2">cv. St1</strain>
    </source>
</reference>
<comment type="caution">
    <text evidence="1">The sequence shown here is derived from an EMBL/GenBank/DDBJ whole genome shotgun (WGS) entry which is preliminary data.</text>
</comment>
<dbReference type="Proteomes" id="UP000187406">
    <property type="component" value="Unassembled WGS sequence"/>
</dbReference>
<proteinExistence type="predicted"/>
<dbReference type="InParanoid" id="A0A1Q3CG01"/>
<sequence length="127" mass="14710">DVGKNLFMFMFNNEGDRAKVMKLGLWLFDKHILLVETLDEEVHSSSIFLSKASFWIRVFGVPYLCLSKRVGKIIGESIRELEDIEIVSGKKENSQCLKERVRVDVRSPIRRVMKFLVGGTDKSWLNF</sequence>
<evidence type="ECO:0000313" key="2">
    <source>
        <dbReference type="Proteomes" id="UP000187406"/>
    </source>
</evidence>
<dbReference type="FunCoup" id="A0A1Q3CG01">
    <property type="interactions" value="3"/>
</dbReference>
<gene>
    <name evidence="1" type="ORF">CFOL_v3_22639</name>
</gene>
<dbReference type="InterPro" id="IPR040256">
    <property type="entry name" value="At4g02000-like"/>
</dbReference>
<dbReference type="EMBL" id="BDDD01001926">
    <property type="protein sequence ID" value="GAV79174.1"/>
    <property type="molecule type" value="Genomic_DNA"/>
</dbReference>
<organism evidence="1 2">
    <name type="scientific">Cephalotus follicularis</name>
    <name type="common">Albany pitcher plant</name>
    <dbReference type="NCBI Taxonomy" id="3775"/>
    <lineage>
        <taxon>Eukaryota</taxon>
        <taxon>Viridiplantae</taxon>
        <taxon>Streptophyta</taxon>
        <taxon>Embryophyta</taxon>
        <taxon>Tracheophyta</taxon>
        <taxon>Spermatophyta</taxon>
        <taxon>Magnoliopsida</taxon>
        <taxon>eudicotyledons</taxon>
        <taxon>Gunneridae</taxon>
        <taxon>Pentapetalae</taxon>
        <taxon>rosids</taxon>
        <taxon>fabids</taxon>
        <taxon>Oxalidales</taxon>
        <taxon>Cephalotaceae</taxon>
        <taxon>Cephalotus</taxon>
    </lineage>
</organism>
<evidence type="ECO:0000313" key="1">
    <source>
        <dbReference type="EMBL" id="GAV79174.1"/>
    </source>
</evidence>
<dbReference type="AlphaFoldDB" id="A0A1Q3CG01"/>
<dbReference type="PANTHER" id="PTHR31286:SF167">
    <property type="entry name" value="OS09G0268800 PROTEIN"/>
    <property type="match status" value="1"/>
</dbReference>
<protein>
    <submittedName>
        <fullName evidence="1">DUF4283 domain-containing protein</fullName>
    </submittedName>
</protein>
<dbReference type="PANTHER" id="PTHR31286">
    <property type="entry name" value="GLYCINE-RICH CELL WALL STRUCTURAL PROTEIN 1.8-LIKE"/>
    <property type="match status" value="1"/>
</dbReference>
<name>A0A1Q3CG01_CEPFO</name>
<keyword evidence="2" id="KW-1185">Reference proteome</keyword>
<dbReference type="OrthoDB" id="1938170at2759"/>
<feature type="non-terminal residue" evidence="1">
    <location>
        <position position="1"/>
    </location>
</feature>
<accession>A0A1Q3CG01</accession>